<reference evidence="2 3" key="1">
    <citation type="submission" date="2017-12" db="EMBL/GenBank/DDBJ databases">
        <title>Comparative genomics of Botrytis spp.</title>
        <authorList>
            <person name="Valero-Jimenez C.A."/>
            <person name="Tapia P."/>
            <person name="Veloso J."/>
            <person name="Silva-Moreno E."/>
            <person name="Staats M."/>
            <person name="Valdes J.H."/>
            <person name="Van Kan J.A.L."/>
        </authorList>
    </citation>
    <scope>NUCLEOTIDE SEQUENCE [LARGE SCALE GENOMIC DNA]</scope>
    <source>
        <strain evidence="2 3">Be9601</strain>
    </source>
</reference>
<evidence type="ECO:0000313" key="2">
    <source>
        <dbReference type="EMBL" id="TGO80667.1"/>
    </source>
</evidence>
<protein>
    <submittedName>
        <fullName evidence="2">Uncharacterized protein</fullName>
    </submittedName>
</protein>
<gene>
    <name evidence="2" type="ORF">BELL_0003g00340</name>
</gene>
<dbReference type="Proteomes" id="UP000297229">
    <property type="component" value="Unassembled WGS sequence"/>
</dbReference>
<feature type="region of interest" description="Disordered" evidence="1">
    <location>
        <begin position="1"/>
        <end position="50"/>
    </location>
</feature>
<organism evidence="2 3">
    <name type="scientific">Botrytis elliptica</name>
    <dbReference type="NCBI Taxonomy" id="278938"/>
    <lineage>
        <taxon>Eukaryota</taxon>
        <taxon>Fungi</taxon>
        <taxon>Dikarya</taxon>
        <taxon>Ascomycota</taxon>
        <taxon>Pezizomycotina</taxon>
        <taxon>Leotiomycetes</taxon>
        <taxon>Helotiales</taxon>
        <taxon>Sclerotiniaceae</taxon>
        <taxon>Botrytis</taxon>
    </lineage>
</organism>
<feature type="compositionally biased region" description="Basic residues" evidence="1">
    <location>
        <begin position="28"/>
        <end position="38"/>
    </location>
</feature>
<dbReference type="AlphaFoldDB" id="A0A4Z1KGT3"/>
<proteinExistence type="predicted"/>
<name>A0A4Z1KGT3_9HELO</name>
<dbReference type="EMBL" id="PQXM01000003">
    <property type="protein sequence ID" value="TGO80667.1"/>
    <property type="molecule type" value="Genomic_DNA"/>
</dbReference>
<evidence type="ECO:0000313" key="3">
    <source>
        <dbReference type="Proteomes" id="UP000297229"/>
    </source>
</evidence>
<keyword evidence="3" id="KW-1185">Reference proteome</keyword>
<accession>A0A4Z1KGT3</accession>
<comment type="caution">
    <text evidence="2">The sequence shown here is derived from an EMBL/GenBank/DDBJ whole genome shotgun (WGS) entry which is preliminary data.</text>
</comment>
<sequence>MVATINPWRIKVPVKSSRGRKPGEKPTGRRKSKCHNKKRNETGTHFSDPASSRMRLPHVLLACEKASLSLLENLAHEGSRCCQLPRTCEEGAMASQITILKQQITHDDRKFEFMVLLADMTQYLRLKHFHRRPVPRTLSVWVGDSSGDNFYGSRETASLAFDQLTIAILHGSKDISQPPSIVIRINLCENLIAMSDNPILDGNASPQIEEEISTETTVIWQDIPMPGFRRAHSTSSWRFDRPRKTAYYHDTLKDPILDDQELSSLSVVSSFVKFPKIIRVTKLQQM</sequence>
<evidence type="ECO:0000256" key="1">
    <source>
        <dbReference type="SAM" id="MobiDB-lite"/>
    </source>
</evidence>